<evidence type="ECO:0000259" key="5">
    <source>
        <dbReference type="Pfam" id="PF12697"/>
    </source>
</evidence>
<feature type="signal peptide" evidence="4">
    <location>
        <begin position="1"/>
        <end position="18"/>
    </location>
</feature>
<dbReference type="SUPFAM" id="SSF53474">
    <property type="entry name" value="alpha/beta-Hydrolases"/>
    <property type="match status" value="1"/>
</dbReference>
<keyword evidence="4" id="KW-0732">Signal</keyword>
<dbReference type="GO" id="GO:0003847">
    <property type="term" value="F:1-alkyl-2-acetylglycerophosphocholine esterase activity"/>
    <property type="evidence" value="ECO:0007669"/>
    <property type="project" value="TreeGrafter"/>
</dbReference>
<dbReference type="OrthoDB" id="192696at2"/>
<feature type="chain" id="PRO_5015528337" description="AB hydrolase-1 domain-containing protein" evidence="4">
    <location>
        <begin position="19"/>
        <end position="318"/>
    </location>
</feature>
<evidence type="ECO:0000313" key="7">
    <source>
        <dbReference type="Proteomes" id="UP000237819"/>
    </source>
</evidence>
<dbReference type="Pfam" id="PF12697">
    <property type="entry name" value="Abhydrolase_6"/>
    <property type="match status" value="1"/>
</dbReference>
<evidence type="ECO:0000256" key="3">
    <source>
        <dbReference type="ARBA" id="ARBA00023098"/>
    </source>
</evidence>
<comment type="caution">
    <text evidence="6">The sequence shown here is derived from an EMBL/GenBank/DDBJ whole genome shotgun (WGS) entry which is preliminary data.</text>
</comment>
<sequence>MRQIFAFLTLFIVAAASARLTAQENVIDLPRNIDDDRARNIPLTFHLPKSEAVRPLVLISHGGGASRHGMYALAAEVAKRGYVALCLEHVNSNTDDIRRRMRTKKIGFKDALADCGEDRTERKNRPLDVRFAIGLAERLNRDDARFRDRIDLSHIAIVGHSYGAYTAMVCCGAKPIGIAGDLAEPRIKLGIAMSPISANGNFFDKQSFSDVACPFVGISGSRDIGGQGHRDFFKLMPPGDKHLLWFHDATHFSFSDPTGGPRSLPNPDTDVTNALNVLVPSILDCYLGGDLELDEAARKRLVEKSLGGSVRRIEWDAN</sequence>
<dbReference type="InterPro" id="IPR029058">
    <property type="entry name" value="AB_hydrolase_fold"/>
</dbReference>
<dbReference type="Gene3D" id="3.40.50.1820">
    <property type="entry name" value="alpha/beta hydrolase"/>
    <property type="match status" value="1"/>
</dbReference>
<evidence type="ECO:0000256" key="1">
    <source>
        <dbReference type="ARBA" id="ARBA00022801"/>
    </source>
</evidence>
<dbReference type="AlphaFoldDB" id="A0A2S8GNJ4"/>
<evidence type="ECO:0000256" key="4">
    <source>
        <dbReference type="SAM" id="SignalP"/>
    </source>
</evidence>
<keyword evidence="3" id="KW-0443">Lipid metabolism</keyword>
<protein>
    <recommendedName>
        <fullName evidence="5">AB hydrolase-1 domain-containing protein</fullName>
    </recommendedName>
</protein>
<dbReference type="EMBL" id="PUHZ01000012">
    <property type="protein sequence ID" value="PQO45982.1"/>
    <property type="molecule type" value="Genomic_DNA"/>
</dbReference>
<dbReference type="RefSeq" id="WP_105335682.1">
    <property type="nucleotide sequence ID" value="NZ_PUHZ01000012.1"/>
</dbReference>
<feature type="domain" description="AB hydrolase-1" evidence="5">
    <location>
        <begin position="57"/>
        <end position="302"/>
    </location>
</feature>
<dbReference type="PANTHER" id="PTHR10272">
    <property type="entry name" value="PLATELET-ACTIVATING FACTOR ACETYLHYDROLASE"/>
    <property type="match status" value="1"/>
</dbReference>
<keyword evidence="1" id="KW-0378">Hydrolase</keyword>
<evidence type="ECO:0000256" key="2">
    <source>
        <dbReference type="ARBA" id="ARBA00022963"/>
    </source>
</evidence>
<reference evidence="6 7" key="1">
    <citation type="submission" date="2018-02" db="EMBL/GenBank/DDBJ databases">
        <title>Comparative genomes isolates from brazilian mangrove.</title>
        <authorList>
            <person name="Araujo J.E."/>
            <person name="Taketani R.G."/>
            <person name="Silva M.C.P."/>
            <person name="Loureco M.V."/>
            <person name="Andreote F.D."/>
        </authorList>
    </citation>
    <scope>NUCLEOTIDE SEQUENCE [LARGE SCALE GENOMIC DNA]</scope>
    <source>
        <strain evidence="6 7">Nap-Phe MGV</strain>
    </source>
</reference>
<evidence type="ECO:0000313" key="6">
    <source>
        <dbReference type="EMBL" id="PQO45982.1"/>
    </source>
</evidence>
<proteinExistence type="predicted"/>
<dbReference type="InterPro" id="IPR000073">
    <property type="entry name" value="AB_hydrolase_1"/>
</dbReference>
<name>A0A2S8GNJ4_9BACT</name>
<accession>A0A2S8GNJ4</accession>
<dbReference type="GO" id="GO:0016042">
    <property type="term" value="P:lipid catabolic process"/>
    <property type="evidence" value="ECO:0007669"/>
    <property type="project" value="UniProtKB-KW"/>
</dbReference>
<keyword evidence="2" id="KW-0442">Lipid degradation</keyword>
<dbReference type="PANTHER" id="PTHR10272:SF0">
    <property type="entry name" value="PLATELET-ACTIVATING FACTOR ACETYLHYDROLASE"/>
    <property type="match status" value="1"/>
</dbReference>
<gene>
    <name evidence="6" type="ORF">C5Y93_12080</name>
</gene>
<dbReference type="Proteomes" id="UP000237819">
    <property type="component" value="Unassembled WGS sequence"/>
</dbReference>
<organism evidence="6 7">
    <name type="scientific">Blastopirellula marina</name>
    <dbReference type="NCBI Taxonomy" id="124"/>
    <lineage>
        <taxon>Bacteria</taxon>
        <taxon>Pseudomonadati</taxon>
        <taxon>Planctomycetota</taxon>
        <taxon>Planctomycetia</taxon>
        <taxon>Pirellulales</taxon>
        <taxon>Pirellulaceae</taxon>
        <taxon>Blastopirellula</taxon>
    </lineage>
</organism>